<gene>
    <name evidence="1" type="ORF">DWX78_06475</name>
</gene>
<dbReference type="AlphaFoldDB" id="A0A412KPX8"/>
<dbReference type="InterPro" id="IPR025957">
    <property type="entry name" value="Cys_rich_KTR"/>
</dbReference>
<sequence length="66" mass="7718">MNQTKEKIEWLLCPICSNKTRLKVRKDTELINFPLFCPKCKKESLINVNNLKVTIVKEPDAKTQSR</sequence>
<dbReference type="Proteomes" id="UP000285981">
    <property type="component" value="Unassembled WGS sequence"/>
</dbReference>
<comment type="caution">
    <text evidence="1">The sequence shown here is derived from an EMBL/GenBank/DDBJ whole genome shotgun (WGS) entry which is preliminary data.</text>
</comment>
<reference evidence="1 2" key="1">
    <citation type="submission" date="2018-08" db="EMBL/GenBank/DDBJ databases">
        <title>A genome reference for cultivated species of the human gut microbiota.</title>
        <authorList>
            <person name="Zou Y."/>
            <person name="Xue W."/>
            <person name="Luo G."/>
        </authorList>
    </citation>
    <scope>NUCLEOTIDE SEQUENCE [LARGE SCALE GENOMIC DNA]</scope>
    <source>
        <strain evidence="1 2">AF21-25</strain>
    </source>
</reference>
<name>A0A412KPX8_9FIRM</name>
<proteinExistence type="predicted"/>
<protein>
    <submittedName>
        <fullName evidence="1">Conjugal transfer protein</fullName>
    </submittedName>
</protein>
<dbReference type="EMBL" id="QRVU01000024">
    <property type="protein sequence ID" value="RGS70979.1"/>
    <property type="molecule type" value="Genomic_DNA"/>
</dbReference>
<accession>A0A412KPX8</accession>
<evidence type="ECO:0000313" key="1">
    <source>
        <dbReference type="EMBL" id="RGS70979.1"/>
    </source>
</evidence>
<dbReference type="Pfam" id="PF14205">
    <property type="entry name" value="Cys_rich_KTR"/>
    <property type="match status" value="1"/>
</dbReference>
<evidence type="ECO:0000313" key="2">
    <source>
        <dbReference type="Proteomes" id="UP000285981"/>
    </source>
</evidence>
<organism evidence="1 2">
    <name type="scientific">Dorea formicigenerans</name>
    <dbReference type="NCBI Taxonomy" id="39486"/>
    <lineage>
        <taxon>Bacteria</taxon>
        <taxon>Bacillati</taxon>
        <taxon>Bacillota</taxon>
        <taxon>Clostridia</taxon>
        <taxon>Lachnospirales</taxon>
        <taxon>Lachnospiraceae</taxon>
        <taxon>Dorea</taxon>
    </lineage>
</organism>
<dbReference type="RefSeq" id="WP_117980623.1">
    <property type="nucleotide sequence ID" value="NZ_QRWS01000004.1"/>
</dbReference>